<dbReference type="InterPro" id="IPR045223">
    <property type="entry name" value="RACK1-like"/>
</dbReference>
<keyword evidence="2" id="KW-1133">Transmembrane helix</keyword>
<evidence type="ECO:0000256" key="2">
    <source>
        <dbReference type="SAM" id="Phobius"/>
    </source>
</evidence>
<feature type="transmembrane region" description="Helical" evidence="2">
    <location>
        <begin position="370"/>
        <end position="394"/>
    </location>
</feature>
<dbReference type="HOGENOM" id="CLU_646087_0_0_1"/>
<keyword evidence="4" id="KW-1185">Reference proteome</keyword>
<evidence type="ECO:0000256" key="1">
    <source>
        <dbReference type="SAM" id="MobiDB-lite"/>
    </source>
</evidence>
<dbReference type="AlphaFoldDB" id="A7S9A6"/>
<dbReference type="Proteomes" id="UP000001593">
    <property type="component" value="Unassembled WGS sequence"/>
</dbReference>
<organism evidence="3 4">
    <name type="scientific">Nematostella vectensis</name>
    <name type="common">Starlet sea anemone</name>
    <dbReference type="NCBI Taxonomy" id="45351"/>
    <lineage>
        <taxon>Eukaryota</taxon>
        <taxon>Metazoa</taxon>
        <taxon>Cnidaria</taxon>
        <taxon>Anthozoa</taxon>
        <taxon>Hexacorallia</taxon>
        <taxon>Actiniaria</taxon>
        <taxon>Edwardsiidae</taxon>
        <taxon>Nematostella</taxon>
    </lineage>
</organism>
<name>A7S9A6_NEMVE</name>
<feature type="region of interest" description="Disordered" evidence="1">
    <location>
        <begin position="328"/>
        <end position="354"/>
    </location>
</feature>
<reference evidence="3 4" key="1">
    <citation type="journal article" date="2007" name="Science">
        <title>Sea anemone genome reveals ancestral eumetazoan gene repertoire and genomic organization.</title>
        <authorList>
            <person name="Putnam N.H."/>
            <person name="Srivastava M."/>
            <person name="Hellsten U."/>
            <person name="Dirks B."/>
            <person name="Chapman J."/>
            <person name="Salamov A."/>
            <person name="Terry A."/>
            <person name="Shapiro H."/>
            <person name="Lindquist E."/>
            <person name="Kapitonov V.V."/>
            <person name="Jurka J."/>
            <person name="Genikhovich G."/>
            <person name="Grigoriev I.V."/>
            <person name="Lucas S.M."/>
            <person name="Steele R.E."/>
            <person name="Finnerty J.R."/>
            <person name="Technau U."/>
            <person name="Martindale M.Q."/>
            <person name="Rokhsar D.S."/>
        </authorList>
    </citation>
    <scope>NUCLEOTIDE SEQUENCE [LARGE SCALE GENOMIC DNA]</scope>
    <source>
        <strain evidence="4">CH2 X CH6</strain>
    </source>
</reference>
<dbReference type="PANTHER" id="PTHR19868">
    <property type="entry name" value="RECEPTOR FOR ACTIVATED PROTEIN KINASE C RACK1"/>
    <property type="match status" value="1"/>
</dbReference>
<proteinExistence type="predicted"/>
<dbReference type="STRING" id="45351.A7S9A6"/>
<evidence type="ECO:0000313" key="3">
    <source>
        <dbReference type="EMBL" id="EDO39722.1"/>
    </source>
</evidence>
<dbReference type="GO" id="GO:2001125">
    <property type="term" value="P:negative regulation of translational frameshifting"/>
    <property type="evidence" value="ECO:0000318"/>
    <property type="project" value="GO_Central"/>
</dbReference>
<dbReference type="GO" id="GO:0005829">
    <property type="term" value="C:cytosol"/>
    <property type="evidence" value="ECO:0000318"/>
    <property type="project" value="GO_Central"/>
</dbReference>
<dbReference type="InParanoid" id="A7S9A6"/>
<dbReference type="Gene3D" id="2.130.10.10">
    <property type="entry name" value="YVTN repeat-like/Quinoprotein amine dehydrogenase"/>
    <property type="match status" value="1"/>
</dbReference>
<keyword evidence="2" id="KW-0472">Membrane</keyword>
<feature type="compositionally biased region" description="Low complexity" evidence="1">
    <location>
        <begin position="328"/>
        <end position="352"/>
    </location>
</feature>
<dbReference type="InterPro" id="IPR015943">
    <property type="entry name" value="WD40/YVTN_repeat-like_dom_sf"/>
</dbReference>
<gene>
    <name evidence="3" type="ORF">NEMVEDRAFT_v1g243714</name>
</gene>
<dbReference type="eggNOG" id="KOG0279">
    <property type="taxonomic scope" value="Eukaryota"/>
</dbReference>
<keyword evidence="2" id="KW-0812">Transmembrane</keyword>
<dbReference type="SUPFAM" id="SSF50978">
    <property type="entry name" value="WD40 repeat-like"/>
    <property type="match status" value="1"/>
</dbReference>
<feature type="region of interest" description="Disordered" evidence="1">
    <location>
        <begin position="148"/>
        <end position="179"/>
    </location>
</feature>
<dbReference type="GO" id="GO:0005080">
    <property type="term" value="F:protein kinase C binding"/>
    <property type="evidence" value="ECO:0000318"/>
    <property type="project" value="GO_Central"/>
</dbReference>
<sequence length="425" mass="46862">MLWDLNDGKHLYTLSGGDIINAMTFSPNRYWLCAAVGPSIKIWLKQCGKPSVHLDLKYPAKGIGVHRDLSDGAVKLNQLMELRLTLKRDKNLLRVKAGVYSCILRTCTQVIPLMPNQIVCVDMSKCKGYNTSSDFPCNPSIPPTFPSTFPSSPISRKGTIGVSSSTTSPPNPECPSMHRSAKSLEKALTLYTKEKTKCQVNQLCSGLMCNGTHHGNDFFMRFELKQCGKPSVHLDLKYPAKGIGVHRDLSDGAVKLNQLMELRLTLKRDKNLLQVEAGVYSCFLGTCTKVIPLMPKQIVCVDMSKCKGYNTSSDFPCNPSIPPTFPSTFPSSPISRKGQMTGPTGSTSTTPSNGVIYAHRKDPDAHHMSVGMAVGIGVACLFGILIIIGSVFYYRRFRRSRLRAAYYNDISMNDPLYEDFGPEIA</sequence>
<evidence type="ECO:0000313" key="4">
    <source>
        <dbReference type="Proteomes" id="UP000001593"/>
    </source>
</evidence>
<dbReference type="GO" id="GO:0043022">
    <property type="term" value="F:ribosome binding"/>
    <property type="evidence" value="ECO:0000318"/>
    <property type="project" value="GO_Central"/>
</dbReference>
<dbReference type="GO" id="GO:0005634">
    <property type="term" value="C:nucleus"/>
    <property type="evidence" value="ECO:0000318"/>
    <property type="project" value="GO_Central"/>
</dbReference>
<dbReference type="EMBL" id="DS469602">
    <property type="protein sequence ID" value="EDO39722.1"/>
    <property type="molecule type" value="Genomic_DNA"/>
</dbReference>
<protein>
    <submittedName>
        <fullName evidence="3">Uncharacterized protein</fullName>
    </submittedName>
</protein>
<dbReference type="GO" id="GO:0072344">
    <property type="term" value="P:rescue of stalled ribosome"/>
    <property type="evidence" value="ECO:0000318"/>
    <property type="project" value="GO_Central"/>
</dbReference>
<dbReference type="GO" id="GO:0045182">
    <property type="term" value="F:translation regulator activity"/>
    <property type="evidence" value="ECO:0007669"/>
    <property type="project" value="InterPro"/>
</dbReference>
<dbReference type="InterPro" id="IPR036322">
    <property type="entry name" value="WD40_repeat_dom_sf"/>
</dbReference>
<accession>A7S9A6</accession>
<dbReference type="OMA" id="MNDPLYE"/>